<evidence type="ECO:0000313" key="2">
    <source>
        <dbReference type="Proteomes" id="UP001314170"/>
    </source>
</evidence>
<gene>
    <name evidence="1" type="ORF">DCAF_LOCUS6760</name>
</gene>
<proteinExistence type="predicted"/>
<dbReference type="Proteomes" id="UP001314170">
    <property type="component" value="Unassembled WGS sequence"/>
</dbReference>
<name>A0AAV1R7T3_9ROSI</name>
<protein>
    <submittedName>
        <fullName evidence="1">Uncharacterized protein</fullName>
    </submittedName>
</protein>
<keyword evidence="2" id="KW-1185">Reference proteome</keyword>
<accession>A0AAV1R7T3</accession>
<reference evidence="1 2" key="1">
    <citation type="submission" date="2024-01" db="EMBL/GenBank/DDBJ databases">
        <authorList>
            <person name="Waweru B."/>
        </authorList>
    </citation>
    <scope>NUCLEOTIDE SEQUENCE [LARGE SCALE GENOMIC DNA]</scope>
</reference>
<sequence length="104" mass="11319">MPSSSQASPCLSFEQIASFYSVNASIVKPITHGLKQAYRVSVPCTYKDVNGTQGYFYDTLYSVQSGDILANVAGVLYRGQAWEVVGEEHLFIGGDVISLHLLRG</sequence>
<dbReference type="AlphaFoldDB" id="A0AAV1R7T3"/>
<organism evidence="1 2">
    <name type="scientific">Dovyalis caffra</name>
    <dbReference type="NCBI Taxonomy" id="77055"/>
    <lineage>
        <taxon>Eukaryota</taxon>
        <taxon>Viridiplantae</taxon>
        <taxon>Streptophyta</taxon>
        <taxon>Embryophyta</taxon>
        <taxon>Tracheophyta</taxon>
        <taxon>Spermatophyta</taxon>
        <taxon>Magnoliopsida</taxon>
        <taxon>eudicotyledons</taxon>
        <taxon>Gunneridae</taxon>
        <taxon>Pentapetalae</taxon>
        <taxon>rosids</taxon>
        <taxon>fabids</taxon>
        <taxon>Malpighiales</taxon>
        <taxon>Salicaceae</taxon>
        <taxon>Flacourtieae</taxon>
        <taxon>Dovyalis</taxon>
    </lineage>
</organism>
<evidence type="ECO:0000313" key="1">
    <source>
        <dbReference type="EMBL" id="CAK7329013.1"/>
    </source>
</evidence>
<dbReference type="EMBL" id="CAWUPB010000905">
    <property type="protein sequence ID" value="CAK7329013.1"/>
    <property type="molecule type" value="Genomic_DNA"/>
</dbReference>
<comment type="caution">
    <text evidence="1">The sequence shown here is derived from an EMBL/GenBank/DDBJ whole genome shotgun (WGS) entry which is preliminary data.</text>
</comment>